<protein>
    <recommendedName>
        <fullName evidence="4">Fructose-1,6-bisphosphatase class 3</fullName>
        <shortName evidence="4">FBPase class 3</shortName>
        <ecNumber evidence="4">3.1.3.11</ecNumber>
    </recommendedName>
    <alternativeName>
        <fullName evidence="4">D-fructose-1,6-bisphosphate 1-phosphohydrolase class 3</fullName>
    </alternativeName>
</protein>
<dbReference type="InterPro" id="IPR009164">
    <property type="entry name" value="FBPtase_class3"/>
</dbReference>
<gene>
    <name evidence="4" type="primary">fbp</name>
    <name evidence="6" type="ORF">N5B56_10930</name>
</gene>
<evidence type="ECO:0000313" key="6">
    <source>
        <dbReference type="EMBL" id="MCT7399591.1"/>
    </source>
</evidence>
<keyword evidence="3 4" id="KW-0119">Carbohydrate metabolism</keyword>
<name>A0ABT2M236_9FIRM</name>
<dbReference type="HAMAP" id="MF_01854">
    <property type="entry name" value="FBPase_class3"/>
    <property type="match status" value="1"/>
</dbReference>
<dbReference type="PIRSF" id="PIRSF000906">
    <property type="entry name" value="FBPtase_Bacill"/>
    <property type="match status" value="1"/>
</dbReference>
<dbReference type="SUPFAM" id="SSF56300">
    <property type="entry name" value="Metallo-dependent phosphatases"/>
    <property type="match status" value="1"/>
</dbReference>
<comment type="caution">
    <text evidence="6">The sequence shown here is derived from an EMBL/GenBank/DDBJ whole genome shotgun (WGS) entry which is preliminary data.</text>
</comment>
<organism evidence="6 7">
    <name type="scientific">Eubacterium album</name>
    <dbReference type="NCBI Taxonomy" id="2978477"/>
    <lineage>
        <taxon>Bacteria</taxon>
        <taxon>Bacillati</taxon>
        <taxon>Bacillota</taxon>
        <taxon>Clostridia</taxon>
        <taxon>Eubacteriales</taxon>
        <taxon>Eubacteriaceae</taxon>
        <taxon>Eubacterium</taxon>
    </lineage>
</organism>
<dbReference type="RefSeq" id="WP_178514925.1">
    <property type="nucleotide sequence ID" value="NZ_JAODBU010000011.1"/>
</dbReference>
<dbReference type="Pfam" id="PF06874">
    <property type="entry name" value="FBPase_2"/>
    <property type="match status" value="1"/>
</dbReference>
<evidence type="ECO:0000256" key="5">
    <source>
        <dbReference type="SAM" id="Coils"/>
    </source>
</evidence>
<keyword evidence="1 4" id="KW-0378">Hydrolase</keyword>
<dbReference type="Proteomes" id="UP001431199">
    <property type="component" value="Unassembled WGS sequence"/>
</dbReference>
<comment type="catalytic activity">
    <reaction evidence="4">
        <text>beta-D-fructose 1,6-bisphosphate + H2O = beta-D-fructose 6-phosphate + phosphate</text>
        <dbReference type="Rhea" id="RHEA:11064"/>
        <dbReference type="ChEBI" id="CHEBI:15377"/>
        <dbReference type="ChEBI" id="CHEBI:32966"/>
        <dbReference type="ChEBI" id="CHEBI:43474"/>
        <dbReference type="ChEBI" id="CHEBI:57634"/>
        <dbReference type="EC" id="3.1.3.11"/>
    </reaction>
</comment>
<evidence type="ECO:0000256" key="3">
    <source>
        <dbReference type="ARBA" id="ARBA00023277"/>
    </source>
</evidence>
<evidence type="ECO:0000256" key="4">
    <source>
        <dbReference type="HAMAP-Rule" id="MF_01854"/>
    </source>
</evidence>
<sequence length="627" mass="73622">MSEERYLQLLSEKYPTIQSVCTEIINLNAILNLPKGTEHFMSDLHGEYEAFCHLLNNCAGEVRDKVDRMFSDIMTKEERKEICTLIYYPKEKMNLLRQEDKLTDGWYRDNLKKLINIAKKFSSKYTRSKVRKAMPQDYRYIIDELLHMQEDEDNNQIVYHEKILDTIISIKNAEEFIEALSTLIKRLAVDHLHIVGDVFDRGEHPDDILDLLMEHHSIDIQWGNHDILWMGATAGSDACIATTIRNNIQYNNMQMLENGYGISLRTLTLFAERLYPDMEPMKAALKAISVILFKLEGQIISRHPEYNMDDRRLLHKINYENGTIEIEGKTYEMNDVNFPTVDRENPYELSSEEKQLVKELRRMYVNNKRLKQHIEFLYAKGSMYCCFNNNLLYHGCVPLDEDGNFAVIKLNDKNYKGKDYLDYADKMARKAYFNKNNQDELDFMWYLWCGEKSPLSGRRIKTFERTFIDDKNAWNEPKNPYYDFYKDEKTCNMILHDFDMYSPMSHIINGHTPIRVTKGEKPVHANGKLIIIDGGFCKAYHDTTGIAGYTLIYNSHSMRLMSHQPFESIETALEENKDIESTADRIETIDKRVMVRDSDIGKNIKKQIKELEELLEGYRQGEIKERV</sequence>
<dbReference type="CDD" id="cd00838">
    <property type="entry name" value="MPP_superfamily"/>
    <property type="match status" value="1"/>
</dbReference>
<accession>A0ABT2M236</accession>
<comment type="cofactor">
    <cofactor evidence="4">
        <name>Mn(2+)</name>
        <dbReference type="ChEBI" id="CHEBI:29035"/>
    </cofactor>
</comment>
<dbReference type="InterPro" id="IPR029052">
    <property type="entry name" value="Metallo-depent_PP-like"/>
</dbReference>
<proteinExistence type="inferred from homology"/>
<keyword evidence="5" id="KW-0175">Coiled coil</keyword>
<dbReference type="EMBL" id="JAODBU010000011">
    <property type="protein sequence ID" value="MCT7399591.1"/>
    <property type="molecule type" value="Genomic_DNA"/>
</dbReference>
<keyword evidence="7" id="KW-1185">Reference proteome</keyword>
<comment type="similarity">
    <text evidence="4">Belongs to the FBPase class 3 family.</text>
</comment>
<evidence type="ECO:0000256" key="1">
    <source>
        <dbReference type="ARBA" id="ARBA00022801"/>
    </source>
</evidence>
<evidence type="ECO:0000313" key="7">
    <source>
        <dbReference type="Proteomes" id="UP001431199"/>
    </source>
</evidence>
<reference evidence="6" key="1">
    <citation type="submission" date="2022-09" db="EMBL/GenBank/DDBJ databases">
        <title>Eubacterium sp. LFL-14 isolated from human feces.</title>
        <authorList>
            <person name="Liu F."/>
        </authorList>
    </citation>
    <scope>NUCLEOTIDE SEQUENCE</scope>
    <source>
        <strain evidence="6">LFL-14</strain>
    </source>
</reference>
<evidence type="ECO:0000256" key="2">
    <source>
        <dbReference type="ARBA" id="ARBA00023211"/>
    </source>
</evidence>
<dbReference type="Gene3D" id="3.60.21.10">
    <property type="match status" value="1"/>
</dbReference>
<feature type="coiled-coil region" evidence="5">
    <location>
        <begin position="569"/>
        <end position="621"/>
    </location>
</feature>
<keyword evidence="2 4" id="KW-0464">Manganese</keyword>
<comment type="pathway">
    <text evidence="4">Carbohydrate biosynthesis; gluconeogenesis.</text>
</comment>
<dbReference type="EC" id="3.1.3.11" evidence="4"/>